<feature type="repeat" description="LDL-receptor class B" evidence="16">
    <location>
        <begin position="1985"/>
        <end position="2027"/>
    </location>
</feature>
<reference evidence="18" key="2">
    <citation type="submission" date="2014-03" db="EMBL/GenBank/DDBJ databases">
        <authorList>
            <person name="Genoscope - CEA"/>
        </authorList>
    </citation>
    <scope>NUCLEOTIDE SEQUENCE</scope>
</reference>
<dbReference type="Proteomes" id="UP000193380">
    <property type="component" value="Unassembled WGS sequence"/>
</dbReference>
<feature type="disulfide bond" evidence="15">
    <location>
        <begin position="1037"/>
        <end position="1052"/>
    </location>
</feature>
<dbReference type="FunFam" id="2.120.10.30:FF:000241">
    <property type="entry name" value="Low-density lipoprotein receptor-related protein 6"/>
    <property type="match status" value="1"/>
</dbReference>
<dbReference type="SUPFAM" id="SSF57196">
    <property type="entry name" value="EGF/Laminin"/>
    <property type="match status" value="5"/>
</dbReference>
<feature type="disulfide bond" evidence="15">
    <location>
        <begin position="1179"/>
        <end position="1194"/>
    </location>
</feature>
<dbReference type="Gene3D" id="4.10.400.10">
    <property type="entry name" value="Low-density Lipoprotein Receptor"/>
    <property type="match status" value="9"/>
</dbReference>
<dbReference type="Pfam" id="PF00058">
    <property type="entry name" value="Ldl_recept_b"/>
    <property type="match status" value="7"/>
</dbReference>
<keyword evidence="8" id="KW-0677">Repeat</keyword>
<feature type="domain" description="EGF-like" evidence="17">
    <location>
        <begin position="205"/>
        <end position="220"/>
    </location>
</feature>
<evidence type="ECO:0000256" key="11">
    <source>
        <dbReference type="ARBA" id="ARBA00023136"/>
    </source>
</evidence>
<dbReference type="PROSITE" id="PS01187">
    <property type="entry name" value="EGF_CA"/>
    <property type="match status" value="1"/>
</dbReference>
<feature type="disulfide bond" evidence="15">
    <location>
        <begin position="936"/>
        <end position="948"/>
    </location>
</feature>
<keyword evidence="7" id="KW-0732">Signal</keyword>
<protein>
    <recommendedName>
        <fullName evidence="17">EGF-like domain-containing protein</fullName>
    </recommendedName>
</protein>
<dbReference type="SMART" id="SM00135">
    <property type="entry name" value="LY"/>
    <property type="match status" value="16"/>
</dbReference>
<dbReference type="FunFam" id="2.10.25.10:FF:000129">
    <property type="entry name" value="Low-density lipoprotein receptor-related protein 1"/>
    <property type="match status" value="1"/>
</dbReference>
<keyword evidence="6" id="KW-0812">Transmembrane</keyword>
<dbReference type="SUPFAM" id="SSF57424">
    <property type="entry name" value="LDL receptor-like module"/>
    <property type="match status" value="9"/>
</dbReference>
<dbReference type="InterPro" id="IPR001881">
    <property type="entry name" value="EGF-like_Ca-bd_dom"/>
</dbReference>
<keyword evidence="11" id="KW-0472">Membrane</keyword>
<dbReference type="FunFam" id="4.10.400.10:FF:000001">
    <property type="entry name" value="Low-density lipoprotein receptor-related protein 1"/>
    <property type="match status" value="1"/>
</dbReference>
<keyword evidence="14" id="KW-0325">Glycoprotein</keyword>
<dbReference type="PROSITE" id="PS01186">
    <property type="entry name" value="EGF_2"/>
    <property type="match status" value="1"/>
</dbReference>
<dbReference type="SMART" id="SM00179">
    <property type="entry name" value="EGF_CA"/>
    <property type="match status" value="2"/>
</dbReference>
<dbReference type="FunFam" id="4.10.400.10:FF:000004">
    <property type="entry name" value="Low-density lipoprotein receptor-related protein 1"/>
    <property type="match status" value="2"/>
</dbReference>
<evidence type="ECO:0000256" key="5">
    <source>
        <dbReference type="ARBA" id="ARBA00022583"/>
    </source>
</evidence>
<evidence type="ECO:0000256" key="6">
    <source>
        <dbReference type="ARBA" id="ARBA00022692"/>
    </source>
</evidence>
<reference evidence="18" key="1">
    <citation type="journal article" date="2014" name="Nat. Commun.">
        <title>The rainbow trout genome provides novel insights into evolution after whole-genome duplication in vertebrates.</title>
        <authorList>
            <person name="Berthelot C."/>
            <person name="Brunet F."/>
            <person name="Chalopin D."/>
            <person name="Juanchich A."/>
            <person name="Bernard M."/>
            <person name="Noel B."/>
            <person name="Bento P."/>
            <person name="Da Silva C."/>
            <person name="Labadie K."/>
            <person name="Alberti A."/>
            <person name="Aury J.M."/>
            <person name="Louis A."/>
            <person name="Dehais P."/>
            <person name="Bardou P."/>
            <person name="Montfort J."/>
            <person name="Klopp C."/>
            <person name="Cabau C."/>
            <person name="Gaspin C."/>
            <person name="Thorgaard G.H."/>
            <person name="Boussaha M."/>
            <person name="Quillet E."/>
            <person name="Guyomard R."/>
            <person name="Galiana D."/>
            <person name="Bobe J."/>
            <person name="Volff J.N."/>
            <person name="Genet C."/>
            <person name="Wincker P."/>
            <person name="Jaillon O."/>
            <person name="Roest Crollius H."/>
            <person name="Guiguen Y."/>
        </authorList>
    </citation>
    <scope>NUCLEOTIDE SEQUENCE [LARGE SCALE GENOMIC DNA]</scope>
</reference>
<dbReference type="FunFam" id="2.120.10.30:FF:000009">
    <property type="entry name" value="Putative low-density lipoprotein receptor-related protein 1B"/>
    <property type="match status" value="1"/>
</dbReference>
<dbReference type="SUPFAM" id="SSF63825">
    <property type="entry name" value="YWTD domain"/>
    <property type="match status" value="5"/>
</dbReference>
<comment type="similarity">
    <text evidence="2">Belongs to the LDLR family.</text>
</comment>
<dbReference type="SMART" id="SM00181">
    <property type="entry name" value="EGF"/>
    <property type="match status" value="10"/>
</dbReference>
<evidence type="ECO:0000256" key="12">
    <source>
        <dbReference type="ARBA" id="ARBA00023157"/>
    </source>
</evidence>
<feature type="disulfide bond" evidence="15">
    <location>
        <begin position="984"/>
        <end position="1002"/>
    </location>
</feature>
<feature type="repeat" description="LDL-receptor class B" evidence="16">
    <location>
        <begin position="1410"/>
        <end position="1452"/>
    </location>
</feature>
<evidence type="ECO:0000256" key="4">
    <source>
        <dbReference type="ARBA" id="ARBA00022553"/>
    </source>
</evidence>
<feature type="disulfide bond" evidence="15">
    <location>
        <begin position="1119"/>
        <end position="1134"/>
    </location>
</feature>
<organism evidence="18 19">
    <name type="scientific">Oncorhynchus mykiss</name>
    <name type="common">Rainbow trout</name>
    <name type="synonym">Salmo gairdneri</name>
    <dbReference type="NCBI Taxonomy" id="8022"/>
    <lineage>
        <taxon>Eukaryota</taxon>
        <taxon>Metazoa</taxon>
        <taxon>Chordata</taxon>
        <taxon>Craniata</taxon>
        <taxon>Vertebrata</taxon>
        <taxon>Euteleostomi</taxon>
        <taxon>Actinopterygii</taxon>
        <taxon>Neopterygii</taxon>
        <taxon>Teleostei</taxon>
        <taxon>Protacanthopterygii</taxon>
        <taxon>Salmoniformes</taxon>
        <taxon>Salmonidae</taxon>
        <taxon>Salmoninae</taxon>
        <taxon>Oncorhynchus</taxon>
    </lineage>
</organism>
<dbReference type="PROSITE" id="PS51120">
    <property type="entry name" value="LDLRB"/>
    <property type="match status" value="9"/>
</dbReference>
<dbReference type="InterPro" id="IPR036055">
    <property type="entry name" value="LDL_receptor-like_sf"/>
</dbReference>
<dbReference type="InterPro" id="IPR000033">
    <property type="entry name" value="LDLR_classB_rpt"/>
</dbReference>
<dbReference type="PRINTS" id="PR00261">
    <property type="entry name" value="LDLRECEPTOR"/>
</dbReference>
<feature type="disulfide bond" evidence="15">
    <location>
        <begin position="1025"/>
        <end position="1043"/>
    </location>
</feature>
<evidence type="ECO:0000256" key="3">
    <source>
        <dbReference type="ARBA" id="ARBA00022536"/>
    </source>
</evidence>
<feature type="disulfide bond" evidence="15">
    <location>
        <begin position="1056"/>
        <end position="1068"/>
    </location>
</feature>
<dbReference type="Pfam" id="PF14670">
    <property type="entry name" value="FXa_inhibition"/>
    <property type="match status" value="3"/>
</dbReference>
<feature type="disulfide bond" evidence="15">
    <location>
        <begin position="1063"/>
        <end position="1081"/>
    </location>
</feature>
<evidence type="ECO:0000256" key="14">
    <source>
        <dbReference type="ARBA" id="ARBA00023180"/>
    </source>
</evidence>
<comment type="subcellular location">
    <subcellularLocation>
        <location evidence="1">Membrane</location>
        <topology evidence="1">Single-pass type I membrane protein</topology>
    </subcellularLocation>
</comment>
<sequence length="2029" mass="226957">MGEEEALCRSTSFNDCHVLFSITAYNVCSYFRLGRAKWLSTVDISQRYNRTRTWVNEVLRPVFRSATMSDFILAFLTISGLFQIAKMLTTADADQGTKAELARCPPNHMQCIGSKMCIHFNKLCDGARDCEDGYDEGVHCRELQPKCQELLCQYGCVIMRNVTFCFCADGFEVEQDGRACRDHDDCTVYGTCSQTCMNTFGSYRCSCTDGYILQPNRRSCKAKTDPGDRPPVLLIASTGHITVTHLNGSSIPNLKPLDTNQTIHTLDFCYKDESLCWISFANSNGQLWCATMTKLKGFSQMRRVRIGENLENVEHFAIDWLTRNIYFVDRVSERIYVCNEQDDACVTIVGLDLQNPGGIALDSLMGKMFFTDSGSTAKLERCNMDGTNRTRIVENRIEKPTAVTLDLVRKLVYWADAVLDYIEVVDYNGSNRHTVIHESSVSTACDSCYPMICPFPMFNRALLQRNHIRFLPTGMPVVWTFFDPPFFYIETAVTSQMASYSALQREGVGLKEMQPMLLYISAAAVSPCHSLFQWIYNGNMQTHVFFLIGDIQTFCFLSVELFHCDKTASVACRVLFNSDEAVHFSRIKQTPFQRKQSLIRIRLWPITQLNGMYMLNNMLRTFFEYYSYDICSIYLNAVSPQMLKHCLENVHSQQIVCVASTCLYDLPTTLRHATDEMADAPDYLGKLIYLSMLDHHIDNSFLMVFSWMYWTDWEEDEVNDSVGKIEKAWMDGSHRLDFVTSGILWPNGLTLDHGSSNMYWCDAYYDHIEKISLDGTHRTVVYNGKELNHPFGISLHQNSVFWTDYMNASIFQLDLQSGQVALMRSEKPPLFGLSVYDAQRQQGDNACGVNNGGCGSLCLAIPGSRVCACADNQYLDTNNLTCSCKPWDHGEPQRCGNEEFQCRNRRCVQASWKCDGDDDCVDGSDEEPHICYNRSCPADQFKCLNNRCIPKRWLCDGTNDCGSNEDESDFTCSAGSCQADQFSCENGRCIPESWRCDRDDDCGDHSDETASCDFATCEPLTQFSCSNGRCVSVKWHCDSDDDCGDGSDEVGCVHACSSAQFQCASGKCIPDHWACDGDDDCGDNSDENTTCTGTADDCSGDEFHCRDDGGTCIPERWRCDGDKDCEDGSDEADCEGTSRMCDPHAKFTCQTSGTALKLLFRYHYDHFLTSKCISKSWVCDGDYDCEDLSDEESCEMSPCKPPRYPCANDTSVCLPPESICNGRYDCSDHSDEGHFCADCMLGNGGCSHQCAVAPGRGVACSCPPGLNLSPDNRTCQILDYCSRHLKCSQVCEQYKATVKCSCYPGWRLELDGDTCQSTDPFEAFIIFSIRHEIRRIDLHRRDYSLLVPGLRNTIALDFHFNQSRLYWTDVVEDKIYRGKLLDSAGVTGIEVVVQHGLATPEGLAVDWIAGNLYWIDSNLDQIEVAKLNGNLRTTLIAGGMEHPRAIALDPEQGIIFWTDWDATFPRIEAASMSGGGRHVVFRDMEIGAWPNGLTLDLMEKRVVWTDARSDAIFSALYDGTGVIEILKGHEYLSHPFAVCLYGGSVYWTDWRTNTLARANKWTGANVTVIQKTSAQPFDLQIYHPSRQPQASNPCEANGGRGPCSHLCLINYNRTASCACPHLMKISADNFTCFTLKRFLLYVRRTEIRGVDIDNPYLNLITALTVPDIDEVTAVDYDASEERIYWTDVKTQTIKRSSINGTAIETIISGGIVNVRGLALDWLSRNLYWISSESDESQINVARLDGSLKTSVVHGIEKPKCLTVHPSKGKMYWTDGNTINVANMDGSNSKIIQQNQREPVGLSIDYTSDKLYWISGGNASINRCSLDGSGLEVLETMKEELVKVTALAVMGAKLWWADDSLAQLGTVSKRGGLDMVVLRNKTTGIVHMKVYDEDSQTGRNLCQDNNGGCSQLCFPTSESTRSCSCAVGYNLHSDRMSCEGIGSFLMYSVHEGIRGISLDPSDSSEALMPVTGSVMAVGIDFHAGNDTLYWTDVGLNRISRAKRDQTWREDIVTSGIGRVEGIAVDWIAGK</sequence>
<keyword evidence="13" id="KW-0675">Receptor</keyword>
<feature type="repeat" description="LDL-receptor class B" evidence="16">
    <location>
        <begin position="1768"/>
        <end position="1807"/>
    </location>
</feature>
<dbReference type="InterPro" id="IPR002172">
    <property type="entry name" value="LDrepeatLR_classA_rpt"/>
</dbReference>
<dbReference type="GO" id="GO:0043235">
    <property type="term" value="C:receptor complex"/>
    <property type="evidence" value="ECO:0007669"/>
    <property type="project" value="TreeGrafter"/>
</dbReference>
<dbReference type="GO" id="GO:0043226">
    <property type="term" value="C:organelle"/>
    <property type="evidence" value="ECO:0007669"/>
    <property type="project" value="UniProtKB-ARBA"/>
</dbReference>
<dbReference type="FunFam" id="2.10.25.10:FF:000009">
    <property type="entry name" value="Low-density lipoprotein receptor isoform 1"/>
    <property type="match status" value="1"/>
</dbReference>
<name>A0A060X1Q0_ONCMY</name>
<feature type="disulfide bond" evidence="15">
    <location>
        <begin position="902"/>
        <end position="920"/>
    </location>
</feature>
<feature type="disulfide bond" evidence="15">
    <location>
        <begin position="943"/>
        <end position="961"/>
    </location>
</feature>
<dbReference type="InterPro" id="IPR018097">
    <property type="entry name" value="EGF_Ca-bd_CS"/>
</dbReference>
<keyword evidence="5" id="KW-0254">Endocytosis</keyword>
<comment type="caution">
    <text evidence="15">Lacks conserved residue(s) required for the propagation of feature annotation.</text>
</comment>
<feature type="repeat" description="LDL-receptor class B" evidence="16">
    <location>
        <begin position="1363"/>
        <end position="1409"/>
    </location>
</feature>
<dbReference type="InterPro" id="IPR011042">
    <property type="entry name" value="6-blade_b-propeller_TolB-like"/>
</dbReference>
<proteinExistence type="inferred from homology"/>
<dbReference type="Gene3D" id="2.10.25.10">
    <property type="entry name" value="Laminin"/>
    <property type="match status" value="4"/>
</dbReference>
<feature type="repeat" description="LDL-receptor class B" evidence="16">
    <location>
        <begin position="706"/>
        <end position="755"/>
    </location>
</feature>
<dbReference type="GO" id="GO:0006898">
    <property type="term" value="P:receptor-mediated endocytosis"/>
    <property type="evidence" value="ECO:0007669"/>
    <property type="project" value="UniProtKB-ARBA"/>
</dbReference>
<dbReference type="PANTHER" id="PTHR22722">
    <property type="entry name" value="LOW-DENSITY LIPOPROTEIN RECEPTOR-RELATED PROTEIN 2-RELATED"/>
    <property type="match status" value="1"/>
</dbReference>
<dbReference type="InterPro" id="IPR023415">
    <property type="entry name" value="LDLR_class-A_CS"/>
</dbReference>
<dbReference type="FunFam" id="4.10.400.10:FF:000005">
    <property type="entry name" value="low-density lipoprotein receptor-related protein 1B"/>
    <property type="match status" value="1"/>
</dbReference>
<dbReference type="Gene3D" id="2.120.10.30">
    <property type="entry name" value="TolB, C-terminal domain"/>
    <property type="match status" value="5"/>
</dbReference>
<evidence type="ECO:0000256" key="15">
    <source>
        <dbReference type="PROSITE-ProRule" id="PRU00124"/>
    </source>
</evidence>
<dbReference type="FunFam" id="4.10.400.10:FF:000011">
    <property type="entry name" value="Low-density lipoprotein receptor-related protein 1"/>
    <property type="match status" value="1"/>
</dbReference>
<dbReference type="PROSITE" id="PS01209">
    <property type="entry name" value="LDLRA_1"/>
    <property type="match status" value="5"/>
</dbReference>
<dbReference type="PROSITE" id="PS50068">
    <property type="entry name" value="LDLRA_2"/>
    <property type="match status" value="9"/>
</dbReference>
<dbReference type="FunFam" id="2.10.25.10:FF:000505">
    <property type="entry name" value="Low-density lipoprotein receptor-related protein 1"/>
    <property type="match status" value="1"/>
</dbReference>
<evidence type="ECO:0000256" key="13">
    <source>
        <dbReference type="ARBA" id="ARBA00023170"/>
    </source>
</evidence>
<feature type="repeat" description="LDL-receptor class B" evidence="16">
    <location>
        <begin position="1453"/>
        <end position="1499"/>
    </location>
</feature>
<dbReference type="GO" id="GO:0005041">
    <property type="term" value="F:low-density lipoprotein particle receptor activity"/>
    <property type="evidence" value="ECO:0007669"/>
    <property type="project" value="TreeGrafter"/>
</dbReference>
<gene>
    <name evidence="18" type="ORF">GSONMT00037113001</name>
</gene>
<evidence type="ECO:0000256" key="16">
    <source>
        <dbReference type="PROSITE-ProRule" id="PRU00461"/>
    </source>
</evidence>
<keyword evidence="10" id="KW-1133">Transmembrane helix</keyword>
<accession>A0A060X1Q0</accession>
<keyword evidence="3" id="KW-0245">EGF-like domain</keyword>
<dbReference type="SMART" id="SM00192">
    <property type="entry name" value="LDLa"/>
    <property type="match status" value="9"/>
</dbReference>
<dbReference type="GO" id="GO:0005886">
    <property type="term" value="C:plasma membrane"/>
    <property type="evidence" value="ECO:0007669"/>
    <property type="project" value="TreeGrafter"/>
</dbReference>
<keyword evidence="9" id="KW-0106">Calcium</keyword>
<evidence type="ECO:0000256" key="10">
    <source>
        <dbReference type="ARBA" id="ARBA00022989"/>
    </source>
</evidence>
<feature type="disulfide bond" evidence="15">
    <location>
        <begin position="895"/>
        <end position="907"/>
    </location>
</feature>
<feature type="repeat" description="LDL-receptor class B" evidence="16">
    <location>
        <begin position="366"/>
        <end position="409"/>
    </location>
</feature>
<evidence type="ECO:0000256" key="2">
    <source>
        <dbReference type="ARBA" id="ARBA00009939"/>
    </source>
</evidence>
<dbReference type="STRING" id="8022.A0A060X1Q0"/>
<dbReference type="InterPro" id="IPR000742">
    <property type="entry name" value="EGF"/>
</dbReference>
<dbReference type="EMBL" id="FR904900">
    <property type="protein sequence ID" value="CDQ73396.1"/>
    <property type="molecule type" value="Genomic_DNA"/>
</dbReference>
<feature type="repeat" description="LDL-receptor class B" evidence="16">
    <location>
        <begin position="1681"/>
        <end position="1723"/>
    </location>
</feature>
<keyword evidence="4" id="KW-0597">Phosphoprotein</keyword>
<dbReference type="CDD" id="cd00112">
    <property type="entry name" value="LDLa"/>
    <property type="match status" value="5"/>
</dbReference>
<feature type="repeat" description="LDL-receptor class B" evidence="16">
    <location>
        <begin position="756"/>
        <end position="799"/>
    </location>
</feature>
<evidence type="ECO:0000256" key="7">
    <source>
        <dbReference type="ARBA" id="ARBA00022729"/>
    </source>
</evidence>
<dbReference type="InterPro" id="IPR051221">
    <property type="entry name" value="LDLR-related"/>
</dbReference>
<evidence type="ECO:0000313" key="19">
    <source>
        <dbReference type="Proteomes" id="UP000193380"/>
    </source>
</evidence>
<dbReference type="PANTHER" id="PTHR22722:SF5">
    <property type="entry name" value="LOW-DENSITY LIPOPROTEIN RECEPTOR-RELATED PROTEIN 1B"/>
    <property type="match status" value="1"/>
</dbReference>
<dbReference type="CDD" id="cd00054">
    <property type="entry name" value="EGF_CA"/>
    <property type="match status" value="1"/>
</dbReference>
<evidence type="ECO:0000313" key="18">
    <source>
        <dbReference type="EMBL" id="CDQ73396.1"/>
    </source>
</evidence>
<evidence type="ECO:0000256" key="8">
    <source>
        <dbReference type="ARBA" id="ARBA00022737"/>
    </source>
</evidence>
<evidence type="ECO:0000256" key="9">
    <source>
        <dbReference type="ARBA" id="ARBA00022837"/>
    </source>
</evidence>
<feature type="disulfide bond" evidence="15">
    <location>
        <begin position="977"/>
        <end position="989"/>
    </location>
</feature>
<dbReference type="PaxDb" id="8022-A0A060X1Q0"/>
<evidence type="ECO:0000259" key="17">
    <source>
        <dbReference type="PROSITE" id="PS01186"/>
    </source>
</evidence>
<keyword evidence="12 15" id="KW-1015">Disulfide bond</keyword>
<dbReference type="FunFam" id="2.120.10.30:FF:000019">
    <property type="entry name" value="Low-density lipoprotein receptor-related protein 1"/>
    <property type="match status" value="1"/>
</dbReference>
<dbReference type="GO" id="GO:0005509">
    <property type="term" value="F:calcium ion binding"/>
    <property type="evidence" value="ECO:0007669"/>
    <property type="project" value="InterPro"/>
</dbReference>
<evidence type="ECO:0000256" key="1">
    <source>
        <dbReference type="ARBA" id="ARBA00004479"/>
    </source>
</evidence>
<dbReference type="Pfam" id="PF00057">
    <property type="entry name" value="Ldl_recept_a"/>
    <property type="match status" value="8"/>
</dbReference>